<proteinExistence type="inferred from homology"/>
<dbReference type="PANTHER" id="PTHR24061">
    <property type="entry name" value="CALCIUM-SENSING RECEPTOR-RELATED"/>
    <property type="match status" value="1"/>
</dbReference>
<keyword evidence="5" id="KW-0732">Signal</keyword>
<organism evidence="14 15">
    <name type="scientific">Ornithorhynchus anatinus</name>
    <name type="common">Duckbill platypus</name>
    <dbReference type="NCBI Taxonomy" id="9258"/>
    <lineage>
        <taxon>Eukaryota</taxon>
        <taxon>Metazoa</taxon>
        <taxon>Chordata</taxon>
        <taxon>Craniata</taxon>
        <taxon>Vertebrata</taxon>
        <taxon>Euteleostomi</taxon>
        <taxon>Mammalia</taxon>
        <taxon>Monotremata</taxon>
        <taxon>Ornithorhynchidae</taxon>
        <taxon>Ornithorhynchus</taxon>
    </lineage>
</organism>
<dbReference type="PROSITE" id="PS50259">
    <property type="entry name" value="G_PROTEIN_RECEP_F3_4"/>
    <property type="match status" value="1"/>
</dbReference>
<evidence type="ECO:0000256" key="9">
    <source>
        <dbReference type="ARBA" id="ARBA00023170"/>
    </source>
</evidence>
<keyword evidence="3" id="KW-1003">Cell membrane</keyword>
<dbReference type="Pfam" id="PF00003">
    <property type="entry name" value="7tm_3"/>
    <property type="match status" value="1"/>
</dbReference>
<evidence type="ECO:0000256" key="5">
    <source>
        <dbReference type="ARBA" id="ARBA00022729"/>
    </source>
</evidence>
<evidence type="ECO:0000256" key="8">
    <source>
        <dbReference type="ARBA" id="ARBA00023136"/>
    </source>
</evidence>
<accession>F6VYP8</accession>
<evidence type="ECO:0000259" key="13">
    <source>
        <dbReference type="PROSITE" id="PS50259"/>
    </source>
</evidence>
<evidence type="ECO:0000256" key="1">
    <source>
        <dbReference type="ARBA" id="ARBA00004651"/>
    </source>
</evidence>
<dbReference type="HOGENOM" id="CLU_005389_5_0_1"/>
<keyword evidence="10" id="KW-0325">Glycoprotein</keyword>
<dbReference type="InterPro" id="IPR001828">
    <property type="entry name" value="ANF_lig-bd_rcpt"/>
</dbReference>
<dbReference type="AlphaFoldDB" id="F6VYP8"/>
<comment type="similarity">
    <text evidence="2">Belongs to the G-protein coupled receptor 3 family.</text>
</comment>
<dbReference type="FunFam" id="2.10.50.30:FF:000002">
    <property type="entry name" value="Vomeronasal 2 receptor, h1"/>
    <property type="match status" value="1"/>
</dbReference>
<dbReference type="GO" id="GO:0004930">
    <property type="term" value="F:G protein-coupled receptor activity"/>
    <property type="evidence" value="ECO:0000318"/>
    <property type="project" value="GO_Central"/>
</dbReference>
<dbReference type="Pfam" id="PF01094">
    <property type="entry name" value="ANF_receptor"/>
    <property type="match status" value="1"/>
</dbReference>
<dbReference type="eggNOG" id="KOG1056">
    <property type="taxonomic scope" value="Eukaryota"/>
</dbReference>
<dbReference type="CDD" id="cd15283">
    <property type="entry name" value="7tmC_V2R_pheromone"/>
    <property type="match status" value="1"/>
</dbReference>
<dbReference type="InterPro" id="IPR000337">
    <property type="entry name" value="GPCR_3"/>
</dbReference>
<feature type="domain" description="G-protein coupled receptors family 3 profile" evidence="13">
    <location>
        <begin position="402"/>
        <end position="666"/>
    </location>
</feature>
<dbReference type="Gene3D" id="2.10.50.30">
    <property type="entry name" value="GPCR, family 3, nine cysteines domain"/>
    <property type="match status" value="1"/>
</dbReference>
<dbReference type="PROSITE" id="PS00981">
    <property type="entry name" value="G_PROTEIN_RECEP_F3_3"/>
    <property type="match status" value="1"/>
</dbReference>
<dbReference type="GO" id="GO:0005886">
    <property type="term" value="C:plasma membrane"/>
    <property type="evidence" value="ECO:0000318"/>
    <property type="project" value="GO_Central"/>
</dbReference>
<evidence type="ECO:0000313" key="14">
    <source>
        <dbReference type="Ensembl" id="ENSOANP00000004907.3"/>
    </source>
</evidence>
<keyword evidence="11" id="KW-0807">Transducer</keyword>
<dbReference type="Gene3D" id="3.40.50.2300">
    <property type="match status" value="2"/>
</dbReference>
<feature type="transmembrane region" description="Helical" evidence="12">
    <location>
        <begin position="628"/>
        <end position="651"/>
    </location>
</feature>
<feature type="transmembrane region" description="Helical" evidence="12">
    <location>
        <begin position="596"/>
        <end position="616"/>
    </location>
</feature>
<dbReference type="PRINTS" id="PR00248">
    <property type="entry name" value="GPCRMGR"/>
</dbReference>
<dbReference type="InterPro" id="IPR038550">
    <property type="entry name" value="GPCR_3_9-Cys_sf"/>
</dbReference>
<dbReference type="InterPro" id="IPR017978">
    <property type="entry name" value="GPCR_3_C"/>
</dbReference>
<dbReference type="GeneTree" id="ENSGT00950000182788"/>
<dbReference type="Pfam" id="PF07562">
    <property type="entry name" value="NCD3G"/>
    <property type="match status" value="1"/>
</dbReference>
<keyword evidence="4 12" id="KW-0812">Transmembrane</keyword>
<evidence type="ECO:0000256" key="7">
    <source>
        <dbReference type="ARBA" id="ARBA00023040"/>
    </source>
</evidence>
<feature type="transmembrane region" description="Helical" evidence="12">
    <location>
        <begin position="472"/>
        <end position="496"/>
    </location>
</feature>
<dbReference type="InterPro" id="IPR004073">
    <property type="entry name" value="GPCR_3_vmron_rcpt_2"/>
</dbReference>
<dbReference type="InterPro" id="IPR017979">
    <property type="entry name" value="GPCR_3_CS"/>
</dbReference>
<protein>
    <recommendedName>
        <fullName evidence="13">G-protein coupled receptors family 3 profile domain-containing protein</fullName>
    </recommendedName>
</protein>
<comment type="subcellular location">
    <subcellularLocation>
        <location evidence="1">Cell membrane</location>
        <topology evidence="1">Multi-pass membrane protein</topology>
    </subcellularLocation>
</comment>
<dbReference type="FunFam" id="3.40.50.2300:FF:000024">
    <property type="entry name" value="Vomeronasal 2, receptor 73"/>
    <property type="match status" value="1"/>
</dbReference>
<evidence type="ECO:0000256" key="2">
    <source>
        <dbReference type="ARBA" id="ARBA00007242"/>
    </source>
</evidence>
<dbReference type="Proteomes" id="UP000002279">
    <property type="component" value="Unplaced"/>
</dbReference>
<keyword evidence="9" id="KW-0675">Receptor</keyword>
<evidence type="ECO:0000256" key="10">
    <source>
        <dbReference type="ARBA" id="ARBA00023180"/>
    </source>
</evidence>
<keyword evidence="8 12" id="KW-0472">Membrane</keyword>
<evidence type="ECO:0000256" key="3">
    <source>
        <dbReference type="ARBA" id="ARBA00022475"/>
    </source>
</evidence>
<evidence type="ECO:0000256" key="6">
    <source>
        <dbReference type="ARBA" id="ARBA00022989"/>
    </source>
</evidence>
<feature type="transmembrane region" description="Helical" evidence="12">
    <location>
        <begin position="516"/>
        <end position="534"/>
    </location>
</feature>
<sequence length="673" mass="75371">MAPRGTAQQRGIARLLLYFGWTWVSLIVSNNVQSEIFARDLTQEMSQHGVCVALTERIPEPDYYGTRQVEILYQKLNDLSANVAVVYGDIDSIITFKWVVSMVCVIGKVWIHLAHFDDTVINNYNLPSNSFEGSLSFSIHTDDVPSFQDFLLAVNPSKYPNDVFLKDFWEIRLGCYFEVSQQKRDSTCTGNESFYELNLHKTDMELTGLKHTLYSAMYKVARALHEMLLSRSEMETSGTEDTVVPHPWQLHSFLRQRQLNANTGEEQYTDGHTQSVLSYDILNLQILKMGTLIRVKIGEFKPQASLGNDLIINKEAILWNSGFLQTPPGSVCSNSCLPGFRKTSLEGKAICCYDCTPCPDGEISNLTDSTHCLKCPVDEYPNVQRDRCLPKVMAFLAYDELLGIVLVSTALSFSLVTALTLGIFIKHRNSPIVRANNRGLSYILLMSLMFSFLCSLIFIGRPSTVSCLLRQTAFGIIFSVAVALVLAKTITVVLAFRATKPGSRFRGWMLPRVSNCVVLICSLNQVTICGVWLGTSPPFPDFNTQAEFGHIILECNEGSITAFYCVLGYMGFLALVSFTVAFLARNLPDTFNEAKFITFSMLVFCSVWISFLPTYLNTKGKAMVAVEIFSILASSLGLLGCIFGPKVYVILLRPDRNKRDQLLRKLNVNIKTP</sequence>
<dbReference type="PANTHER" id="PTHR24061:SF545">
    <property type="entry name" value="VOMERONASAL 2, RECEPTOR 118-RELATED"/>
    <property type="match status" value="1"/>
</dbReference>
<feature type="transmembrane region" description="Helical" evidence="12">
    <location>
        <begin position="439"/>
        <end position="460"/>
    </location>
</feature>
<dbReference type="Ensembl" id="ENSOANT00000004908.3">
    <property type="protein sequence ID" value="ENSOANP00000004907.3"/>
    <property type="gene ID" value="ENSOANG00000003097.4"/>
</dbReference>
<feature type="transmembrane region" description="Helical" evidence="12">
    <location>
        <begin position="561"/>
        <end position="584"/>
    </location>
</feature>
<reference evidence="14" key="1">
    <citation type="submission" date="2025-08" db="UniProtKB">
        <authorList>
            <consortium name="Ensembl"/>
        </authorList>
    </citation>
    <scope>IDENTIFICATION</scope>
    <source>
        <strain evidence="14">Glennie</strain>
    </source>
</reference>
<evidence type="ECO:0000256" key="12">
    <source>
        <dbReference type="SAM" id="Phobius"/>
    </source>
</evidence>
<dbReference type="InterPro" id="IPR028082">
    <property type="entry name" value="Peripla_BP_I"/>
</dbReference>
<name>F6VYP8_ORNAN</name>
<dbReference type="InParanoid" id="F6VYP8"/>
<feature type="transmembrane region" description="Helical" evidence="12">
    <location>
        <begin position="401"/>
        <end position="427"/>
    </location>
</feature>
<dbReference type="InterPro" id="IPR000068">
    <property type="entry name" value="GPCR_3_Ca_sens_rcpt-rel"/>
</dbReference>
<keyword evidence="15" id="KW-1185">Reference proteome</keyword>
<dbReference type="SUPFAM" id="SSF53822">
    <property type="entry name" value="Periplasmic binding protein-like I"/>
    <property type="match status" value="1"/>
</dbReference>
<dbReference type="OMA" id="VINTITF"/>
<evidence type="ECO:0000256" key="4">
    <source>
        <dbReference type="ARBA" id="ARBA00022692"/>
    </source>
</evidence>
<evidence type="ECO:0000313" key="15">
    <source>
        <dbReference type="Proteomes" id="UP000002279"/>
    </source>
</evidence>
<dbReference type="FunFam" id="3.40.50.2300:FF:000690">
    <property type="entry name" value="Uncharacterized protein"/>
    <property type="match status" value="1"/>
</dbReference>
<dbReference type="PRINTS" id="PR01535">
    <property type="entry name" value="VOMERONASL2R"/>
</dbReference>
<keyword evidence="7" id="KW-0297">G-protein coupled receptor</keyword>
<dbReference type="InterPro" id="IPR011500">
    <property type="entry name" value="GPCR_3_9-Cys_dom"/>
</dbReference>
<keyword evidence="6 12" id="KW-1133">Transmembrane helix</keyword>
<evidence type="ECO:0000256" key="11">
    <source>
        <dbReference type="ARBA" id="ARBA00023224"/>
    </source>
</evidence>
<reference evidence="14" key="2">
    <citation type="submission" date="2025-09" db="UniProtKB">
        <authorList>
            <consortium name="Ensembl"/>
        </authorList>
    </citation>
    <scope>IDENTIFICATION</scope>
    <source>
        <strain evidence="14">Glennie</strain>
    </source>
</reference>